<evidence type="ECO:0000256" key="3">
    <source>
        <dbReference type="ARBA" id="ARBA00004846"/>
    </source>
</evidence>
<evidence type="ECO:0000256" key="7">
    <source>
        <dbReference type="ARBA" id="ARBA00022741"/>
    </source>
</evidence>
<keyword evidence="9" id="KW-0276">Fatty acid metabolism</keyword>
<dbReference type="InterPro" id="IPR046373">
    <property type="entry name" value="Acyl-CoA_Oxase/DH_mid-dom_sf"/>
</dbReference>
<dbReference type="Pfam" id="PF02770">
    <property type="entry name" value="Acyl-CoA_dh_M"/>
    <property type="match status" value="1"/>
</dbReference>
<keyword evidence="7" id="KW-0547">Nucleotide-binding</keyword>
<dbReference type="InterPro" id="IPR037069">
    <property type="entry name" value="AcylCoA_DH/ox_N_sf"/>
</dbReference>
<dbReference type="InterPro" id="IPR012258">
    <property type="entry name" value="Acyl-CoA_oxidase"/>
</dbReference>
<dbReference type="PANTHER" id="PTHR10909">
    <property type="entry name" value="ELECTRON TRANSPORT OXIDOREDUCTASE"/>
    <property type="match status" value="1"/>
</dbReference>
<sequence>SPLSDSIPLFVHFFELLSKSLRMESTISIIEPTSPYYNIVQHGDNPDITKERLTASFNLYNMRKFVYENEYKLKRRQEILEYVQSQSDFDDPVDPSFLNRDQIVDRATRKCTAMMKHVDCVDISDYFDEGPLYQFLAIGRELHCLSLHYGMFLPTIQNQSDEEQLEEWLPKAASMSILGTFAQTELGHGSNLSKLETTATYDPTTQEFVLHTPTKSAAKWWPGGLGKSASHASVMAQLHTNGENKGPHLFMVPLRDEATHSPLPGITVGDIGPKLGINANDNGFLIFDHYRIPRRNMFMKYSKVEPNGTYTAPPHAKLGFGAMVLVRSLMIRDQASQLGSAAVIAIRYSAVRRQGEINEGEGEVQILDYRTQQYRLLPQLARSFAFLFAAYEVKALYYEVTKQIRDSANTELLAELHALSCGLKAVITWDVAQGIEQSRLSCGGHGYSRASAFPDIYTYSVGGCTYEGENIVMLLQVARFLMKIAQEVRAGSPNLAEIAEYIGRKDSGTSRVKSWKTCSDEDIVHDFEVVARKMIFSSFDRLQSLLKTMKKKEAWNACSIDLCKAARMHVKTYLVKNFFARVRTCEDPASREVMHTLAKLYAFDLISGASGHFMKGGYLSEPQADQIQSDIYEMLRTLRPEAVALADSWDFSDLELRSVLGRRDGNVYPALLEWAKQSPLNKTEVLPTFGKYLEPMMKECRSHL</sequence>
<proteinExistence type="inferred from homology"/>
<gene>
    <name evidence="20" type="ORF">PFISCL1PPCAC_26155</name>
</gene>
<evidence type="ECO:0000256" key="14">
    <source>
        <dbReference type="PIRSR" id="PIRSR000168-1"/>
    </source>
</evidence>
<dbReference type="GO" id="GO:0005777">
    <property type="term" value="C:peroxisome"/>
    <property type="evidence" value="ECO:0007669"/>
    <property type="project" value="UniProtKB-SubCell"/>
</dbReference>
<name>A0AAV5WX86_9BILA</name>
<protein>
    <recommendedName>
        <fullName evidence="5">acyl-CoA oxidase</fullName>
        <ecNumber evidence="5">1.3.3.6</ecNumber>
    </recommendedName>
</protein>
<evidence type="ECO:0000256" key="12">
    <source>
        <dbReference type="ARBA" id="ARBA00023098"/>
    </source>
</evidence>
<dbReference type="FunFam" id="2.40.110.10:FF:000003">
    <property type="entry name" value="Acyl-coenzyme A oxidase"/>
    <property type="match status" value="1"/>
</dbReference>
<feature type="binding site" evidence="15">
    <location>
        <position position="223"/>
    </location>
    <ligand>
        <name>FAD</name>
        <dbReference type="ChEBI" id="CHEBI:57692"/>
    </ligand>
</feature>
<dbReference type="InterPro" id="IPR006091">
    <property type="entry name" value="Acyl-CoA_Oxase/DH_mid-dom"/>
</dbReference>
<dbReference type="InterPro" id="IPR055060">
    <property type="entry name" value="ACOX_C_alpha1"/>
</dbReference>
<dbReference type="GO" id="GO:0005504">
    <property type="term" value="F:fatty acid binding"/>
    <property type="evidence" value="ECO:0007669"/>
    <property type="project" value="TreeGrafter"/>
</dbReference>
<dbReference type="Proteomes" id="UP001432322">
    <property type="component" value="Unassembled WGS sequence"/>
</dbReference>
<evidence type="ECO:0000256" key="2">
    <source>
        <dbReference type="ARBA" id="ARBA00004275"/>
    </source>
</evidence>
<evidence type="ECO:0000256" key="10">
    <source>
        <dbReference type="ARBA" id="ARBA00022840"/>
    </source>
</evidence>
<evidence type="ECO:0000313" key="20">
    <source>
        <dbReference type="EMBL" id="GMT34858.1"/>
    </source>
</evidence>
<dbReference type="PIRSF" id="PIRSF000168">
    <property type="entry name" value="Acyl-CoA_oxidase"/>
    <property type="match status" value="1"/>
</dbReference>
<evidence type="ECO:0000259" key="19">
    <source>
        <dbReference type="Pfam" id="PF22924"/>
    </source>
</evidence>
<comment type="caution">
    <text evidence="20">The sequence shown here is derived from an EMBL/GenBank/DDBJ whole genome shotgun (WGS) entry which is preliminary data.</text>
</comment>
<comment type="pathway">
    <text evidence="3">Lipid metabolism; peroxisomal fatty acid beta-oxidation.</text>
</comment>
<dbReference type="InterPro" id="IPR036250">
    <property type="entry name" value="AcylCo_DH-like_C"/>
</dbReference>
<keyword evidence="6" id="KW-0285">Flavoprotein</keyword>
<dbReference type="Pfam" id="PF14749">
    <property type="entry name" value="Acyl-CoA_ox_N"/>
    <property type="match status" value="1"/>
</dbReference>
<evidence type="ECO:0000313" key="21">
    <source>
        <dbReference type="Proteomes" id="UP001432322"/>
    </source>
</evidence>
<evidence type="ECO:0000256" key="8">
    <source>
        <dbReference type="ARBA" id="ARBA00022827"/>
    </source>
</evidence>
<dbReference type="Pfam" id="PF01756">
    <property type="entry name" value="ACOX"/>
    <property type="match status" value="1"/>
</dbReference>
<dbReference type="InterPro" id="IPR002655">
    <property type="entry name" value="Acyl-CoA_oxidase_C"/>
</dbReference>
<dbReference type="GO" id="GO:0071949">
    <property type="term" value="F:FAD binding"/>
    <property type="evidence" value="ECO:0007669"/>
    <property type="project" value="InterPro"/>
</dbReference>
<evidence type="ECO:0000259" key="17">
    <source>
        <dbReference type="Pfam" id="PF02770"/>
    </source>
</evidence>
<dbReference type="Gene3D" id="1.20.140.10">
    <property type="entry name" value="Butyryl-CoA Dehydrogenase, subunit A, domain 3"/>
    <property type="match status" value="2"/>
</dbReference>
<evidence type="ECO:0000259" key="16">
    <source>
        <dbReference type="Pfam" id="PF01756"/>
    </source>
</evidence>
<keyword evidence="8 15" id="KW-0274">FAD</keyword>
<dbReference type="PANTHER" id="PTHR10909:SF351">
    <property type="entry name" value="ACYL-COENZYME A OXIDASE"/>
    <property type="match status" value="1"/>
</dbReference>
<keyword evidence="13" id="KW-0576">Peroxisome</keyword>
<dbReference type="InterPro" id="IPR009100">
    <property type="entry name" value="AcylCoA_DH/oxidase_NM_dom_sf"/>
</dbReference>
<dbReference type="FunFam" id="1.20.140.10:FF:000005">
    <property type="entry name" value="Acyl-coenzyme A oxidase"/>
    <property type="match status" value="1"/>
</dbReference>
<evidence type="ECO:0000256" key="6">
    <source>
        <dbReference type="ARBA" id="ARBA00022630"/>
    </source>
</evidence>
<dbReference type="SUPFAM" id="SSF47203">
    <property type="entry name" value="Acyl-CoA dehydrogenase C-terminal domain-like"/>
    <property type="match status" value="2"/>
</dbReference>
<keyword evidence="11" id="KW-0560">Oxidoreductase</keyword>
<dbReference type="GO" id="GO:0005524">
    <property type="term" value="F:ATP binding"/>
    <property type="evidence" value="ECO:0007669"/>
    <property type="project" value="UniProtKB-KW"/>
</dbReference>
<feature type="domain" description="Acyl-CoA oxidase/dehydrogenase middle" evidence="17">
    <location>
        <begin position="181"/>
        <end position="288"/>
    </location>
</feature>
<feature type="domain" description="Acyl-coenzyme A oxidase N-terminal" evidence="18">
    <location>
        <begin position="61"/>
        <end position="177"/>
    </location>
</feature>
<dbReference type="GO" id="GO:0055088">
    <property type="term" value="P:lipid homeostasis"/>
    <property type="evidence" value="ECO:0007669"/>
    <property type="project" value="TreeGrafter"/>
</dbReference>
<evidence type="ECO:0000256" key="4">
    <source>
        <dbReference type="ARBA" id="ARBA00006288"/>
    </source>
</evidence>
<comment type="cofactor">
    <cofactor evidence="1">
        <name>FAD</name>
        <dbReference type="ChEBI" id="CHEBI:57692"/>
    </cofactor>
</comment>
<dbReference type="SUPFAM" id="SSF56645">
    <property type="entry name" value="Acyl-CoA dehydrogenase NM domain-like"/>
    <property type="match status" value="1"/>
</dbReference>
<dbReference type="InterPro" id="IPR029320">
    <property type="entry name" value="Acyl-CoA_ox_N"/>
</dbReference>
<dbReference type="FunFam" id="1.20.140.10:FF:000013">
    <property type="entry name" value="Acyl-coenzyme A oxidase"/>
    <property type="match status" value="1"/>
</dbReference>
<feature type="domain" description="Acyl-CoA oxidase C-terminal" evidence="16">
    <location>
        <begin position="521"/>
        <end position="698"/>
    </location>
</feature>
<dbReference type="Gene3D" id="1.10.540.10">
    <property type="entry name" value="Acyl-CoA dehydrogenase/oxidase, N-terminal domain"/>
    <property type="match status" value="1"/>
</dbReference>
<comment type="subcellular location">
    <subcellularLocation>
        <location evidence="2">Peroxisome</location>
    </subcellularLocation>
</comment>
<evidence type="ECO:0000259" key="18">
    <source>
        <dbReference type="Pfam" id="PF14749"/>
    </source>
</evidence>
<dbReference type="GO" id="GO:0033540">
    <property type="term" value="P:fatty acid beta-oxidation using acyl-CoA oxidase"/>
    <property type="evidence" value="ECO:0007669"/>
    <property type="project" value="TreeGrafter"/>
</dbReference>
<keyword evidence="12" id="KW-0443">Lipid metabolism</keyword>
<organism evidence="20 21">
    <name type="scientific">Pristionchus fissidentatus</name>
    <dbReference type="NCBI Taxonomy" id="1538716"/>
    <lineage>
        <taxon>Eukaryota</taxon>
        <taxon>Metazoa</taxon>
        <taxon>Ecdysozoa</taxon>
        <taxon>Nematoda</taxon>
        <taxon>Chromadorea</taxon>
        <taxon>Rhabditida</taxon>
        <taxon>Rhabditina</taxon>
        <taxon>Diplogasteromorpha</taxon>
        <taxon>Diplogasteroidea</taxon>
        <taxon>Neodiplogasteridae</taxon>
        <taxon>Pristionchus</taxon>
    </lineage>
</organism>
<evidence type="ECO:0000256" key="9">
    <source>
        <dbReference type="ARBA" id="ARBA00022832"/>
    </source>
</evidence>
<dbReference type="EC" id="1.3.3.6" evidence="5"/>
<evidence type="ECO:0000256" key="1">
    <source>
        <dbReference type="ARBA" id="ARBA00001974"/>
    </source>
</evidence>
<dbReference type="AlphaFoldDB" id="A0AAV5WX86"/>
<evidence type="ECO:0000256" key="11">
    <source>
        <dbReference type="ARBA" id="ARBA00023002"/>
    </source>
</evidence>
<comment type="similarity">
    <text evidence="4">Belongs to the acyl-CoA oxidase family.</text>
</comment>
<evidence type="ECO:0000256" key="13">
    <source>
        <dbReference type="ARBA" id="ARBA00023140"/>
    </source>
</evidence>
<feature type="active site" description="Proton acceptor" evidence="14">
    <location>
        <position position="467"/>
    </location>
</feature>
<feature type="domain" description="Acyl-CoA oxidase C-alpha1" evidence="19">
    <location>
        <begin position="320"/>
        <end position="482"/>
    </location>
</feature>
<dbReference type="Pfam" id="PF22924">
    <property type="entry name" value="ACOX_C_alpha1"/>
    <property type="match status" value="1"/>
</dbReference>
<keyword evidence="10" id="KW-0067">ATP-binding</keyword>
<feature type="binding site" evidence="15">
    <location>
        <position position="184"/>
    </location>
    <ligand>
        <name>FAD</name>
        <dbReference type="ChEBI" id="CHEBI:57692"/>
    </ligand>
</feature>
<keyword evidence="21" id="KW-1185">Reference proteome</keyword>
<dbReference type="Gene3D" id="2.40.110.10">
    <property type="entry name" value="Butyryl-CoA Dehydrogenase, subunit A, domain 2"/>
    <property type="match status" value="1"/>
</dbReference>
<evidence type="ECO:0000256" key="5">
    <source>
        <dbReference type="ARBA" id="ARBA00012870"/>
    </source>
</evidence>
<evidence type="ECO:0000256" key="15">
    <source>
        <dbReference type="PIRSR" id="PIRSR000168-2"/>
    </source>
</evidence>
<reference evidence="20" key="1">
    <citation type="submission" date="2023-10" db="EMBL/GenBank/DDBJ databases">
        <title>Genome assembly of Pristionchus species.</title>
        <authorList>
            <person name="Yoshida K."/>
            <person name="Sommer R.J."/>
        </authorList>
    </citation>
    <scope>NUCLEOTIDE SEQUENCE</scope>
    <source>
        <strain evidence="20">RS5133</strain>
    </source>
</reference>
<feature type="non-terminal residue" evidence="20">
    <location>
        <position position="1"/>
    </location>
</feature>
<dbReference type="GO" id="GO:0003997">
    <property type="term" value="F:acyl-CoA oxidase activity"/>
    <property type="evidence" value="ECO:0007669"/>
    <property type="project" value="UniProtKB-EC"/>
</dbReference>
<dbReference type="FunFam" id="1.10.540.10:FF:000006">
    <property type="entry name" value="Acyl-coenzyme A oxidase"/>
    <property type="match status" value="1"/>
</dbReference>
<dbReference type="EMBL" id="BTSY01000006">
    <property type="protein sequence ID" value="GMT34858.1"/>
    <property type="molecule type" value="Genomic_DNA"/>
</dbReference>
<accession>A0AAV5WX86</accession>